<evidence type="ECO:0000256" key="1">
    <source>
        <dbReference type="ARBA" id="ARBA00004141"/>
    </source>
</evidence>
<dbReference type="Pfam" id="PF00119">
    <property type="entry name" value="ATP-synt_A"/>
    <property type="match status" value="1"/>
</dbReference>
<evidence type="ECO:0000256" key="10">
    <source>
        <dbReference type="ARBA" id="ARBA00023310"/>
    </source>
</evidence>
<evidence type="ECO:0000313" key="14">
    <source>
        <dbReference type="Proteomes" id="UP001501295"/>
    </source>
</evidence>
<feature type="transmembrane region" description="Helical" evidence="11">
    <location>
        <begin position="230"/>
        <end position="253"/>
    </location>
</feature>
<dbReference type="HAMAP" id="MF_01393">
    <property type="entry name" value="ATP_synth_a_bact"/>
    <property type="match status" value="1"/>
</dbReference>
<dbReference type="InterPro" id="IPR000568">
    <property type="entry name" value="ATP_synth_F0_asu"/>
</dbReference>
<evidence type="ECO:0000256" key="2">
    <source>
        <dbReference type="ARBA" id="ARBA00006810"/>
    </source>
</evidence>
<reference evidence="14" key="1">
    <citation type="journal article" date="2019" name="Int. J. Syst. Evol. Microbiol.">
        <title>The Global Catalogue of Microorganisms (GCM) 10K type strain sequencing project: providing services to taxonomists for standard genome sequencing and annotation.</title>
        <authorList>
            <consortium name="The Broad Institute Genomics Platform"/>
            <consortium name="The Broad Institute Genome Sequencing Center for Infectious Disease"/>
            <person name="Wu L."/>
            <person name="Ma J."/>
        </authorList>
    </citation>
    <scope>NUCLEOTIDE SEQUENCE [LARGE SCALE GENOMIC DNA]</scope>
    <source>
        <strain evidence="14">JCM 18956</strain>
    </source>
</reference>
<keyword evidence="10 11" id="KW-0066">ATP synthesis</keyword>
<dbReference type="Gene3D" id="1.20.120.220">
    <property type="entry name" value="ATP synthase, F0 complex, subunit A"/>
    <property type="match status" value="1"/>
</dbReference>
<comment type="subcellular location">
    <subcellularLocation>
        <location evidence="11 12">Cell membrane</location>
        <topology evidence="11 12">Multi-pass membrane protein</topology>
    </subcellularLocation>
    <subcellularLocation>
        <location evidence="1">Membrane</location>
        <topology evidence="1">Multi-pass membrane protein</topology>
    </subcellularLocation>
</comment>
<keyword evidence="9 11" id="KW-0472">Membrane</keyword>
<dbReference type="EMBL" id="BAABLM010000001">
    <property type="protein sequence ID" value="GAA4665830.1"/>
    <property type="molecule type" value="Genomic_DNA"/>
</dbReference>
<sequence length="304" mass="33460">MVSSRSLFFNIVAPEQRHVGCRARVPNQEIALLANAITLLHPLAAATGSSGGFQGPSIDEFFPSVLLFAGTPFEITRITLARFFATILLILLFWLGTRKMKLVPGRFQSIIEMGLDFVRGNVGDDILGKKDGKRFLPILTTVFFMVLFFNLTGVIGGINIAGTSTIGVPLILAIVAYVVFIYAGVKKHPGTFFRNALFPPGVPWFLYIIVTPIEFVSTFVLRPITLTLRLLMNMIVGHLLLVLFFGATSFFFFESGNLLALFGIGTVAFGFVFTLFEIFVAVLQAYVFSLLTAVYAQLALNDEH</sequence>
<accession>A0ABP8VN72</accession>
<dbReference type="CDD" id="cd00310">
    <property type="entry name" value="ATP-synt_Fo_a_6"/>
    <property type="match status" value="1"/>
</dbReference>
<dbReference type="NCBIfam" id="TIGR01131">
    <property type="entry name" value="ATP_synt_6_or_A"/>
    <property type="match status" value="1"/>
</dbReference>
<proteinExistence type="inferred from homology"/>
<evidence type="ECO:0000256" key="4">
    <source>
        <dbReference type="ARBA" id="ARBA00022547"/>
    </source>
</evidence>
<feature type="transmembrane region" description="Helical" evidence="11">
    <location>
        <begin position="166"/>
        <end position="183"/>
    </location>
</feature>
<feature type="transmembrane region" description="Helical" evidence="11">
    <location>
        <begin position="75"/>
        <end position="96"/>
    </location>
</feature>
<evidence type="ECO:0000256" key="12">
    <source>
        <dbReference type="RuleBase" id="RU000483"/>
    </source>
</evidence>
<feature type="transmembrane region" description="Helical" evidence="11">
    <location>
        <begin position="135"/>
        <end position="160"/>
    </location>
</feature>
<evidence type="ECO:0000256" key="3">
    <source>
        <dbReference type="ARBA" id="ARBA00022448"/>
    </source>
</evidence>
<evidence type="ECO:0000256" key="8">
    <source>
        <dbReference type="ARBA" id="ARBA00023065"/>
    </source>
</evidence>
<comment type="caution">
    <text evidence="13">The sequence shown here is derived from an EMBL/GenBank/DDBJ whole genome shotgun (WGS) entry which is preliminary data.</text>
</comment>
<name>A0ABP8VN72_9MICO</name>
<feature type="transmembrane region" description="Helical" evidence="11">
    <location>
        <begin position="204"/>
        <end position="224"/>
    </location>
</feature>
<evidence type="ECO:0000256" key="5">
    <source>
        <dbReference type="ARBA" id="ARBA00022692"/>
    </source>
</evidence>
<dbReference type="PRINTS" id="PR00123">
    <property type="entry name" value="ATPASEA"/>
</dbReference>
<keyword evidence="7 11" id="KW-1133">Transmembrane helix</keyword>
<keyword evidence="11" id="KW-1003">Cell membrane</keyword>
<gene>
    <name evidence="11 13" type="primary">atpB</name>
    <name evidence="13" type="ORF">GCM10025780_04140</name>
</gene>
<organism evidence="13 14">
    <name type="scientific">Frondihabitans cladoniiphilus</name>
    <dbReference type="NCBI Taxonomy" id="715785"/>
    <lineage>
        <taxon>Bacteria</taxon>
        <taxon>Bacillati</taxon>
        <taxon>Actinomycetota</taxon>
        <taxon>Actinomycetes</taxon>
        <taxon>Micrococcales</taxon>
        <taxon>Microbacteriaceae</taxon>
        <taxon>Frondihabitans</taxon>
    </lineage>
</organism>
<dbReference type="PANTHER" id="PTHR11410:SF0">
    <property type="entry name" value="ATP SYNTHASE SUBUNIT A"/>
    <property type="match status" value="1"/>
</dbReference>
<evidence type="ECO:0000313" key="13">
    <source>
        <dbReference type="EMBL" id="GAA4665830.1"/>
    </source>
</evidence>
<feature type="transmembrane region" description="Helical" evidence="11">
    <location>
        <begin position="258"/>
        <end position="276"/>
    </location>
</feature>
<keyword evidence="5 11" id="KW-0812">Transmembrane</keyword>
<keyword evidence="6 11" id="KW-0375">Hydrogen ion transport</keyword>
<protein>
    <recommendedName>
        <fullName evidence="11 12">ATP synthase subunit a</fullName>
    </recommendedName>
    <alternativeName>
        <fullName evidence="11">ATP synthase F0 sector subunit a</fullName>
    </alternativeName>
    <alternativeName>
        <fullName evidence="11">F-ATPase subunit 6</fullName>
    </alternativeName>
</protein>
<dbReference type="Proteomes" id="UP001501295">
    <property type="component" value="Unassembled WGS sequence"/>
</dbReference>
<dbReference type="InterPro" id="IPR035908">
    <property type="entry name" value="F0_ATP_A_sf"/>
</dbReference>
<comment type="function">
    <text evidence="11 12">Key component of the proton channel; it plays a direct role in the translocation of protons across the membrane.</text>
</comment>
<dbReference type="InterPro" id="IPR045083">
    <property type="entry name" value="ATP_synth_F0_asu_bact/mt"/>
</dbReference>
<evidence type="ECO:0000256" key="7">
    <source>
        <dbReference type="ARBA" id="ARBA00022989"/>
    </source>
</evidence>
<comment type="similarity">
    <text evidence="2 11 12">Belongs to the ATPase A chain family.</text>
</comment>
<evidence type="ECO:0000256" key="6">
    <source>
        <dbReference type="ARBA" id="ARBA00022781"/>
    </source>
</evidence>
<evidence type="ECO:0000256" key="11">
    <source>
        <dbReference type="HAMAP-Rule" id="MF_01393"/>
    </source>
</evidence>
<evidence type="ECO:0000256" key="9">
    <source>
        <dbReference type="ARBA" id="ARBA00023136"/>
    </source>
</evidence>
<keyword evidence="3 11" id="KW-0813">Transport</keyword>
<dbReference type="PANTHER" id="PTHR11410">
    <property type="entry name" value="ATP SYNTHASE SUBUNIT A"/>
    <property type="match status" value="1"/>
</dbReference>
<keyword evidence="8 11" id="KW-0406">Ion transport</keyword>
<keyword evidence="14" id="KW-1185">Reference proteome</keyword>
<dbReference type="SUPFAM" id="SSF81336">
    <property type="entry name" value="F1F0 ATP synthase subunit A"/>
    <property type="match status" value="1"/>
</dbReference>
<keyword evidence="4 11" id="KW-0138">CF(0)</keyword>